<dbReference type="InterPro" id="IPR008979">
    <property type="entry name" value="Galactose-bd-like_sf"/>
</dbReference>
<sequence length="467" mass="52550">MIKVLGLFLAMASLCTQPAQAQTQSEPSGEPGKILRQVWKNVHGSSLETLWNSRKIYQAPDVEELLDVVETPNKYGNSYGQRLRGYLVAPLSGEYRFWLSGDDHCALWLGTDDNKFSKRKLIHFKGWTKRRQWGKSRQQASGPVLLEAGRRYYIELQHKEGRGGDNLTLAWSCSEGQGLVNWARQPAAVASQSSLGHGGFPYRAIDGDTNGRWSARSITHTKNQAGSWWQVDLGEDRLIDRIELFNRNLNGWRIMRRLSNFRISVLDATGNVVAFEDCHLRDTHVWAREAWEMGGVIGRTVKIELLGTSLHGEHFLALAEVRVWGREDSSLQYVPFQVMQGDVLESYAGSRLDLDDDGLPDEWEERHGFDLNGPQSGDYAAVADSDRDGLSNLEEAVRGLNPFTGNSFPGLLSLERWNGINEYDVDDLVSSDAFYLEPDLRQSVATTSYRGFEKYSGARLRGYVTAP</sequence>
<dbReference type="PANTHER" id="PTHR45713:SF6">
    <property type="entry name" value="F5_8 TYPE C DOMAIN-CONTAINING PROTEIN"/>
    <property type="match status" value="1"/>
</dbReference>
<dbReference type="SUPFAM" id="SSF49785">
    <property type="entry name" value="Galactose-binding domain-like"/>
    <property type="match status" value="1"/>
</dbReference>
<protein>
    <recommendedName>
        <fullName evidence="4">PA14 domain-containing protein</fullName>
    </recommendedName>
</protein>
<dbReference type="Gene3D" id="3.90.182.10">
    <property type="entry name" value="Toxin - Anthrax Protective Antigen,domain 1"/>
    <property type="match status" value="1"/>
</dbReference>
<evidence type="ECO:0000259" key="2">
    <source>
        <dbReference type="PROSITE" id="PS51820"/>
    </source>
</evidence>
<feature type="domain" description="F5/8 type C" evidence="1">
    <location>
        <begin position="173"/>
        <end position="265"/>
    </location>
</feature>
<organism evidence="3">
    <name type="scientific">marine metagenome</name>
    <dbReference type="NCBI Taxonomy" id="408172"/>
    <lineage>
        <taxon>unclassified sequences</taxon>
        <taxon>metagenomes</taxon>
        <taxon>ecological metagenomes</taxon>
    </lineage>
</organism>
<dbReference type="InterPro" id="IPR000421">
    <property type="entry name" value="FA58C"/>
</dbReference>
<dbReference type="PROSITE" id="PS51820">
    <property type="entry name" value="PA14"/>
    <property type="match status" value="1"/>
</dbReference>
<dbReference type="PROSITE" id="PS50022">
    <property type="entry name" value="FA58C_3"/>
    <property type="match status" value="1"/>
</dbReference>
<evidence type="ECO:0008006" key="4">
    <source>
        <dbReference type="Google" id="ProtNLM"/>
    </source>
</evidence>
<gene>
    <name evidence="3" type="ORF">METZ01_LOCUS232893</name>
</gene>
<feature type="domain" description="PA14" evidence="2">
    <location>
        <begin position="29"/>
        <end position="191"/>
    </location>
</feature>
<evidence type="ECO:0000259" key="1">
    <source>
        <dbReference type="PROSITE" id="PS50022"/>
    </source>
</evidence>
<name>A0A382GYJ4_9ZZZZ</name>
<dbReference type="SUPFAM" id="SSF56988">
    <property type="entry name" value="Anthrax protective antigen"/>
    <property type="match status" value="1"/>
</dbReference>
<dbReference type="PANTHER" id="PTHR45713">
    <property type="entry name" value="FTP DOMAIN-CONTAINING PROTEIN"/>
    <property type="match status" value="1"/>
</dbReference>
<dbReference type="Pfam" id="PF22633">
    <property type="entry name" value="F5_F8_type_C_2"/>
    <property type="match status" value="1"/>
</dbReference>
<dbReference type="SMART" id="SM00758">
    <property type="entry name" value="PA14"/>
    <property type="match status" value="1"/>
</dbReference>
<accession>A0A382GYJ4</accession>
<dbReference type="Gene3D" id="2.60.120.260">
    <property type="entry name" value="Galactose-binding domain-like"/>
    <property type="match status" value="1"/>
</dbReference>
<dbReference type="EMBL" id="UINC01058128">
    <property type="protein sequence ID" value="SVB80039.1"/>
    <property type="molecule type" value="Genomic_DNA"/>
</dbReference>
<evidence type="ECO:0000313" key="3">
    <source>
        <dbReference type="EMBL" id="SVB80039.1"/>
    </source>
</evidence>
<dbReference type="Pfam" id="PF07691">
    <property type="entry name" value="PA14"/>
    <property type="match status" value="1"/>
</dbReference>
<dbReference type="AlphaFoldDB" id="A0A382GYJ4"/>
<dbReference type="InterPro" id="IPR051941">
    <property type="entry name" value="BG_Antigen-Binding_Lectin"/>
</dbReference>
<dbReference type="InterPro" id="IPR011658">
    <property type="entry name" value="PA14_dom"/>
</dbReference>
<feature type="non-terminal residue" evidence="3">
    <location>
        <position position="467"/>
    </location>
</feature>
<dbReference type="InterPro" id="IPR037524">
    <property type="entry name" value="PA14/GLEYA"/>
</dbReference>
<proteinExistence type="predicted"/>
<reference evidence="3" key="1">
    <citation type="submission" date="2018-05" db="EMBL/GenBank/DDBJ databases">
        <authorList>
            <person name="Lanie J.A."/>
            <person name="Ng W.-L."/>
            <person name="Kazmierczak K.M."/>
            <person name="Andrzejewski T.M."/>
            <person name="Davidsen T.M."/>
            <person name="Wayne K.J."/>
            <person name="Tettelin H."/>
            <person name="Glass J.I."/>
            <person name="Rusch D."/>
            <person name="Podicherti R."/>
            <person name="Tsui H.-C.T."/>
            <person name="Winkler M.E."/>
        </authorList>
    </citation>
    <scope>NUCLEOTIDE SEQUENCE</scope>
</reference>